<dbReference type="InterPro" id="IPR036116">
    <property type="entry name" value="FN3_sf"/>
</dbReference>
<dbReference type="InterPro" id="IPR013783">
    <property type="entry name" value="Ig-like_fold"/>
</dbReference>
<dbReference type="PROSITE" id="PS50853">
    <property type="entry name" value="FN3"/>
    <property type="match status" value="1"/>
</dbReference>
<feature type="chain" id="PRO_5038102546" description="Fibronectin type-III domain-containing protein" evidence="1">
    <location>
        <begin position="23"/>
        <end position="693"/>
    </location>
</feature>
<reference evidence="3" key="2">
    <citation type="submission" date="2020-09" db="EMBL/GenBank/DDBJ databases">
        <authorList>
            <person name="Sun Q."/>
            <person name="Zhou Y."/>
        </authorList>
    </citation>
    <scope>NUCLEOTIDE SEQUENCE</scope>
    <source>
        <strain evidence="3">CGMCC 1.15958</strain>
    </source>
</reference>
<comment type="caution">
    <text evidence="3">The sequence shown here is derived from an EMBL/GenBank/DDBJ whole genome shotgun (WGS) entry which is preliminary data.</text>
</comment>
<accession>A0A916YZK0</accession>
<name>A0A916YZK0_9BACT</name>
<sequence length="693" mass="75701">MSRIKFILLWLCAFCITNLSFGQQDTKPAKCTNPGGGILVGGFFDVSPGVGCLNFQTNSGTAIVANAKDLTGGTNFKDLGYIFNFKDGDNIIFQPTLETSKTFTQPGTYWILQGMNINGAAYITCNSFELVQTEVPDLDVSSCGTNEITLTFKKSAANDKHSGYRILWGDGSQEFLSGITPNNFPFTKTHTYSGTPSGQPLIVGRYAKGCESTPLPFQFNVNNKPKISELEGLTGGTSNKITMIEGSDGKAYTIEQKPKNGNWNDTGMKLTRNIGETFKTTTLTGFNATTEYCFRLKTTDGCNNAILSNEVCTIIPKATVTSPKEVKIDWNSPDPTVTRYSVGYSESPTGANPNTGAPVTPTGTTYLFNALDCKKKYDFKVTGFVGTTPNQVVIKSPTILVDPAVSAKLAAKTIGTVSVLNSSTIKFSIYEAGNKADNYIFYRSEGGPNNFVQIKQSTENFYDDKSVEPAKQQYCYKVEYQDECGNTSEPSPAFCSIFLTSTRPNTLNWTQYVIPAPGTFPVDYYVETIDESGNINTVNSTGDTELGVKIQIEKLLESPTTNGEAKFRIRGVQKVKIDIGGGTIIDFPFEVYSNEYIFITPAQLYVPTAFSPNADGFNEVFEIKGRFIAEFNLEVYDRWGNIIFESKRLDDGWKGTASDGVTPAPAGNYGFKVFGLDPAGQKFEKVGSVTLIR</sequence>
<dbReference type="AlphaFoldDB" id="A0A916YZK0"/>
<dbReference type="InterPro" id="IPR003961">
    <property type="entry name" value="FN3_dom"/>
</dbReference>
<dbReference type="Gene3D" id="2.60.40.10">
    <property type="entry name" value="Immunoglobulins"/>
    <property type="match status" value="2"/>
</dbReference>
<proteinExistence type="predicted"/>
<dbReference type="SUPFAM" id="SSF49265">
    <property type="entry name" value="Fibronectin type III"/>
    <property type="match status" value="1"/>
</dbReference>
<evidence type="ECO:0000313" key="3">
    <source>
        <dbReference type="EMBL" id="GGD68127.1"/>
    </source>
</evidence>
<keyword evidence="4" id="KW-1185">Reference proteome</keyword>
<feature type="signal peptide" evidence="1">
    <location>
        <begin position="1"/>
        <end position="22"/>
    </location>
</feature>
<keyword evidence="1" id="KW-0732">Signal</keyword>
<dbReference type="Pfam" id="PF13585">
    <property type="entry name" value="CHU_C"/>
    <property type="match status" value="1"/>
</dbReference>
<reference evidence="3" key="1">
    <citation type="journal article" date="2014" name="Int. J. Syst. Evol. Microbiol.">
        <title>Complete genome sequence of Corynebacterium casei LMG S-19264T (=DSM 44701T), isolated from a smear-ripened cheese.</title>
        <authorList>
            <consortium name="US DOE Joint Genome Institute (JGI-PGF)"/>
            <person name="Walter F."/>
            <person name="Albersmeier A."/>
            <person name="Kalinowski J."/>
            <person name="Ruckert C."/>
        </authorList>
    </citation>
    <scope>NUCLEOTIDE SEQUENCE</scope>
    <source>
        <strain evidence="3">CGMCC 1.15958</strain>
    </source>
</reference>
<dbReference type="InterPro" id="IPR026341">
    <property type="entry name" value="T9SS_type_B"/>
</dbReference>
<organism evidence="3 4">
    <name type="scientific">Emticicia aquatilis</name>
    <dbReference type="NCBI Taxonomy" id="1537369"/>
    <lineage>
        <taxon>Bacteria</taxon>
        <taxon>Pseudomonadati</taxon>
        <taxon>Bacteroidota</taxon>
        <taxon>Cytophagia</taxon>
        <taxon>Cytophagales</taxon>
        <taxon>Leadbetterellaceae</taxon>
        <taxon>Emticicia</taxon>
    </lineage>
</organism>
<evidence type="ECO:0000313" key="4">
    <source>
        <dbReference type="Proteomes" id="UP000609064"/>
    </source>
</evidence>
<dbReference type="EMBL" id="BMKK01000007">
    <property type="protein sequence ID" value="GGD68127.1"/>
    <property type="molecule type" value="Genomic_DNA"/>
</dbReference>
<feature type="domain" description="Fibronectin type-III" evidence="2">
    <location>
        <begin position="312"/>
        <end position="404"/>
    </location>
</feature>
<gene>
    <name evidence="3" type="ORF">GCM10011514_35330</name>
</gene>
<evidence type="ECO:0000256" key="1">
    <source>
        <dbReference type="SAM" id="SignalP"/>
    </source>
</evidence>
<dbReference type="Proteomes" id="UP000609064">
    <property type="component" value="Unassembled WGS sequence"/>
</dbReference>
<dbReference type="NCBIfam" id="TIGR04131">
    <property type="entry name" value="Bac_Flav_CTERM"/>
    <property type="match status" value="1"/>
</dbReference>
<dbReference type="RefSeq" id="WP_188767860.1">
    <property type="nucleotide sequence ID" value="NZ_BMKK01000007.1"/>
</dbReference>
<protein>
    <recommendedName>
        <fullName evidence="2">Fibronectin type-III domain-containing protein</fullName>
    </recommendedName>
</protein>
<evidence type="ECO:0000259" key="2">
    <source>
        <dbReference type="PROSITE" id="PS50853"/>
    </source>
</evidence>